<keyword evidence="2" id="KW-1185">Reference proteome</keyword>
<reference evidence="1 2" key="1">
    <citation type="submission" date="2020-02" db="EMBL/GenBank/DDBJ databases">
        <authorList>
            <person name="Ferguson B K."/>
        </authorList>
    </citation>
    <scope>NUCLEOTIDE SEQUENCE [LARGE SCALE GENOMIC DNA]</scope>
</reference>
<dbReference type="EMBL" id="CADCXV010001142">
    <property type="protein sequence ID" value="CAB0041977.1"/>
    <property type="molecule type" value="Genomic_DNA"/>
</dbReference>
<evidence type="ECO:0000313" key="1">
    <source>
        <dbReference type="EMBL" id="CAB0041977.1"/>
    </source>
</evidence>
<dbReference type="OrthoDB" id="7699940at2759"/>
<name>A0A6H5IYD4_9HYME</name>
<sequence>MIGNDDRPCHQDGFLPIQANPVTQYDTVYTCLCTLNDIAEQLVQSELPVVCDEGVYKIARHITLLRGEEFKKLFVMLGGFHMLRSSLAEFQINRHFSRTNLECVRRRGDIRFRHGSENRELRAP</sequence>
<protein>
    <submittedName>
        <fullName evidence="1">Uncharacterized protein</fullName>
    </submittedName>
</protein>
<dbReference type="Proteomes" id="UP000479190">
    <property type="component" value="Unassembled WGS sequence"/>
</dbReference>
<accession>A0A6H5IYD4</accession>
<organism evidence="1 2">
    <name type="scientific">Trichogramma brassicae</name>
    <dbReference type="NCBI Taxonomy" id="86971"/>
    <lineage>
        <taxon>Eukaryota</taxon>
        <taxon>Metazoa</taxon>
        <taxon>Ecdysozoa</taxon>
        <taxon>Arthropoda</taxon>
        <taxon>Hexapoda</taxon>
        <taxon>Insecta</taxon>
        <taxon>Pterygota</taxon>
        <taxon>Neoptera</taxon>
        <taxon>Endopterygota</taxon>
        <taxon>Hymenoptera</taxon>
        <taxon>Apocrita</taxon>
        <taxon>Proctotrupomorpha</taxon>
        <taxon>Chalcidoidea</taxon>
        <taxon>Trichogrammatidae</taxon>
        <taxon>Trichogramma</taxon>
    </lineage>
</organism>
<proteinExistence type="predicted"/>
<gene>
    <name evidence="1" type="ORF">TBRA_LOCUS13620</name>
</gene>
<dbReference type="AlphaFoldDB" id="A0A6H5IYD4"/>
<evidence type="ECO:0000313" key="2">
    <source>
        <dbReference type="Proteomes" id="UP000479190"/>
    </source>
</evidence>